<reference evidence="2" key="1">
    <citation type="submission" date="2015-02" db="EMBL/GenBank/DDBJ databases">
        <title>Genome sequencing for Strongylocentrotus purpuratus.</title>
        <authorList>
            <person name="Murali S."/>
            <person name="Liu Y."/>
            <person name="Vee V."/>
            <person name="English A."/>
            <person name="Wang M."/>
            <person name="Skinner E."/>
            <person name="Han Y."/>
            <person name="Muzny D.M."/>
            <person name="Worley K.C."/>
            <person name="Gibbs R.A."/>
        </authorList>
    </citation>
    <scope>NUCLEOTIDE SEQUENCE</scope>
</reference>
<evidence type="ECO:0000313" key="1">
    <source>
        <dbReference type="EnsemblMetazoa" id="XP_030853139"/>
    </source>
</evidence>
<dbReference type="KEGG" id="spu:105439997"/>
<dbReference type="InParanoid" id="A0A7M7PN44"/>
<dbReference type="EnsemblMetazoa" id="XM_030997279">
    <property type="protein sequence ID" value="XP_030853139"/>
    <property type="gene ID" value="LOC105439997"/>
</dbReference>
<dbReference type="AlphaFoldDB" id="A0A7M7PN44"/>
<organism evidence="1 2">
    <name type="scientific">Strongylocentrotus purpuratus</name>
    <name type="common">Purple sea urchin</name>
    <dbReference type="NCBI Taxonomy" id="7668"/>
    <lineage>
        <taxon>Eukaryota</taxon>
        <taxon>Metazoa</taxon>
        <taxon>Echinodermata</taxon>
        <taxon>Eleutherozoa</taxon>
        <taxon>Echinozoa</taxon>
        <taxon>Echinoidea</taxon>
        <taxon>Euechinoidea</taxon>
        <taxon>Echinacea</taxon>
        <taxon>Camarodonta</taxon>
        <taxon>Echinidea</taxon>
        <taxon>Strongylocentrotidae</taxon>
        <taxon>Strongylocentrotus</taxon>
    </lineage>
</organism>
<dbReference type="PANTHER" id="PTHR47508:SF1">
    <property type="entry name" value="NON-SPECIFIC SERINE_THREONINE PROTEIN KINASE"/>
    <property type="match status" value="1"/>
</dbReference>
<dbReference type="PANTHER" id="PTHR47508">
    <property type="entry name" value="SAM DOMAIN-CONTAINING PROTEIN-RELATED"/>
    <property type="match status" value="1"/>
</dbReference>
<name>A0A7M7PN44_STRPU</name>
<accession>A0A7M7PN44</accession>
<sequence>MAEKYDELQKQMKDKSVDPAKYLPRVSEEIKKDDSKEFAKACKYELMDDIIDRVKAAKNKHEKLMVELCIEYMKKKTQKYYELAKEIFDEKAVVRWKGHEEAIEQMIRILEEPIEWEPTDREKENIHEKHVSWDNQGRALKDAVEKMIEACSRDKMIKKVAPSFGRLLSSAIKSGSDMHIVVAIAIVETSEMEWEGNEKLIPGILEAFDKWLRRDDIDLEENLDHKCLAGTVISNLHEHAGKSSVPHLKSLMEYCMDQELESDHVWSLSVHGDILCNIIFGFILRNTEKLKIFKDLLPYVVKLLLGDVKDLENVAAYAIGTVYENGELLAPYGDDIADAYLESEDIWCEKTDVGSE</sequence>
<dbReference type="Proteomes" id="UP000007110">
    <property type="component" value="Unassembled WGS sequence"/>
</dbReference>
<dbReference type="SUPFAM" id="SSF48371">
    <property type="entry name" value="ARM repeat"/>
    <property type="match status" value="1"/>
</dbReference>
<proteinExistence type="predicted"/>
<keyword evidence="2" id="KW-1185">Reference proteome</keyword>
<evidence type="ECO:0000313" key="2">
    <source>
        <dbReference type="Proteomes" id="UP000007110"/>
    </source>
</evidence>
<dbReference type="RefSeq" id="XP_030853139.1">
    <property type="nucleotide sequence ID" value="XM_030997279.1"/>
</dbReference>
<protein>
    <submittedName>
        <fullName evidence="1">Uncharacterized protein</fullName>
    </submittedName>
</protein>
<dbReference type="GeneID" id="105439997"/>
<reference evidence="1" key="2">
    <citation type="submission" date="2021-01" db="UniProtKB">
        <authorList>
            <consortium name="EnsemblMetazoa"/>
        </authorList>
    </citation>
    <scope>IDENTIFICATION</scope>
</reference>
<dbReference type="InterPro" id="IPR016024">
    <property type="entry name" value="ARM-type_fold"/>
</dbReference>